<keyword evidence="2" id="KW-1003">Cell membrane</keyword>
<sequence length="445" mass="49047">MSNRFTAIARTTWTTQSALTSDGDGYVNSPAQRDCGRADRLLTTAGWPVTFILIVHTVFVQAANGHVTDDFTTVYQAVRRFLDGVPVYNEIYHYVDPHYLYNPGATLALTPMAILGSSALARMLFVCVNAAAIIAALALMCRLFGFRWSSGIVPVTIALAFLTEAVQNTLIFGNINGLMLLFIVLFLTTLLSGRTVWAGVLLGLAILIKPLFAPLVVLLIMRGHWAGTFAAVIVPFGANVIAYPLVPGAQDYFDIVVPYLGITRDYANGSLAGMAVYLGMPQWAHAFMFCLIAIIVVIALISLARFRLVDGLLWATSTTGVLLVGVFFLSSLGQQYYSMFAFPLLFTVFQARSIMHSWLAWLAVVLFYAPLSWNSVHWVTLMRWWEYFSATTGWALLLVVAAGVSLGWAISDLKQSPTPNQKKGPFDGRFSEYQRSRMERTPDCS</sequence>
<feature type="transmembrane region" description="Helical" evidence="9">
    <location>
        <begin position="227"/>
        <end position="246"/>
    </location>
</feature>
<evidence type="ECO:0000256" key="7">
    <source>
        <dbReference type="ARBA" id="ARBA00024033"/>
    </source>
</evidence>
<proteinExistence type="inferred from homology"/>
<dbReference type="RefSeq" id="WP_053072603.1">
    <property type="nucleotide sequence ID" value="NZ_LDYE01000003.1"/>
</dbReference>
<dbReference type="GO" id="GO:0005886">
    <property type="term" value="C:plasma membrane"/>
    <property type="evidence" value="ECO:0007669"/>
    <property type="project" value="UniProtKB-SubCell"/>
</dbReference>
<dbReference type="OrthoDB" id="5175994at2"/>
<dbReference type="Proteomes" id="UP000221653">
    <property type="component" value="Unassembled WGS sequence"/>
</dbReference>
<feature type="transmembrane region" description="Helical" evidence="9">
    <location>
        <begin position="146"/>
        <end position="163"/>
    </location>
</feature>
<comment type="caution">
    <text evidence="10">The sequence shown here is derived from an EMBL/GenBank/DDBJ whole genome shotgun (WGS) entry which is preliminary data.</text>
</comment>
<evidence type="ECO:0000256" key="4">
    <source>
        <dbReference type="ARBA" id="ARBA00022692"/>
    </source>
</evidence>
<feature type="transmembrane region" description="Helical" evidence="9">
    <location>
        <begin position="358"/>
        <end position="376"/>
    </location>
</feature>
<protein>
    <submittedName>
        <fullName evidence="10">Arabinofuranan 3-O-arabinosyltransferase</fullName>
    </submittedName>
</protein>
<keyword evidence="11" id="KW-1185">Reference proteome</keyword>
<accession>A0A2A9DQF4</accession>
<evidence type="ECO:0000256" key="1">
    <source>
        <dbReference type="ARBA" id="ARBA00004651"/>
    </source>
</evidence>
<feature type="transmembrane region" description="Helical" evidence="9">
    <location>
        <begin position="283"/>
        <end position="304"/>
    </location>
</feature>
<evidence type="ECO:0000256" key="2">
    <source>
        <dbReference type="ARBA" id="ARBA00022475"/>
    </source>
</evidence>
<evidence type="ECO:0000256" key="9">
    <source>
        <dbReference type="SAM" id="Phobius"/>
    </source>
</evidence>
<keyword evidence="6 9" id="KW-0472">Membrane</keyword>
<gene>
    <name evidence="10" type="ORF">ATK06_1708</name>
</gene>
<feature type="transmembrane region" description="Helical" evidence="9">
    <location>
        <begin position="170"/>
        <end position="191"/>
    </location>
</feature>
<dbReference type="AlphaFoldDB" id="A0A2A9DQF4"/>
<dbReference type="Pfam" id="PF09594">
    <property type="entry name" value="GT87"/>
    <property type="match status" value="1"/>
</dbReference>
<keyword evidence="5 9" id="KW-1133">Transmembrane helix</keyword>
<dbReference type="InterPro" id="IPR018584">
    <property type="entry name" value="GT87"/>
</dbReference>
<feature type="transmembrane region" description="Helical" evidence="9">
    <location>
        <begin position="197"/>
        <end position="220"/>
    </location>
</feature>
<keyword evidence="3 10" id="KW-0808">Transferase</keyword>
<evidence type="ECO:0000256" key="3">
    <source>
        <dbReference type="ARBA" id="ARBA00022679"/>
    </source>
</evidence>
<dbReference type="GO" id="GO:0016758">
    <property type="term" value="F:hexosyltransferase activity"/>
    <property type="evidence" value="ECO:0007669"/>
    <property type="project" value="InterPro"/>
</dbReference>
<evidence type="ECO:0000256" key="6">
    <source>
        <dbReference type="ARBA" id="ARBA00023136"/>
    </source>
</evidence>
<evidence type="ECO:0000256" key="8">
    <source>
        <dbReference type="SAM" id="MobiDB-lite"/>
    </source>
</evidence>
<evidence type="ECO:0000313" key="10">
    <source>
        <dbReference type="EMBL" id="PFG28596.1"/>
    </source>
</evidence>
<feature type="region of interest" description="Disordered" evidence="8">
    <location>
        <begin position="417"/>
        <end position="445"/>
    </location>
</feature>
<feature type="transmembrane region" description="Helical" evidence="9">
    <location>
        <begin position="119"/>
        <end position="140"/>
    </location>
</feature>
<feature type="transmembrane region" description="Helical" evidence="9">
    <location>
        <begin position="388"/>
        <end position="410"/>
    </location>
</feature>
<evidence type="ECO:0000256" key="5">
    <source>
        <dbReference type="ARBA" id="ARBA00022989"/>
    </source>
</evidence>
<feature type="compositionally biased region" description="Basic and acidic residues" evidence="8">
    <location>
        <begin position="424"/>
        <end position="445"/>
    </location>
</feature>
<keyword evidence="4 9" id="KW-0812">Transmembrane</keyword>
<organism evidence="10 11">
    <name type="scientific">Corynebacterium renale</name>
    <dbReference type="NCBI Taxonomy" id="1724"/>
    <lineage>
        <taxon>Bacteria</taxon>
        <taxon>Bacillati</taxon>
        <taxon>Actinomycetota</taxon>
        <taxon>Actinomycetes</taxon>
        <taxon>Mycobacteriales</taxon>
        <taxon>Corynebacteriaceae</taxon>
        <taxon>Corynebacterium</taxon>
    </lineage>
</organism>
<reference evidence="10 11" key="1">
    <citation type="submission" date="2017-10" db="EMBL/GenBank/DDBJ databases">
        <title>Sequencing the genomes of 1000 actinobacteria strains.</title>
        <authorList>
            <person name="Klenk H.-P."/>
        </authorList>
    </citation>
    <scope>NUCLEOTIDE SEQUENCE [LARGE SCALE GENOMIC DNA]</scope>
    <source>
        <strain evidence="10 11">DSM 20688</strain>
    </source>
</reference>
<evidence type="ECO:0000313" key="11">
    <source>
        <dbReference type="Proteomes" id="UP000221653"/>
    </source>
</evidence>
<comment type="subcellular location">
    <subcellularLocation>
        <location evidence="1">Cell membrane</location>
        <topology evidence="1">Multi-pass membrane protein</topology>
    </subcellularLocation>
</comment>
<comment type="similarity">
    <text evidence="7">Belongs to the glycosyltransferase 87 family.</text>
</comment>
<name>A0A2A9DQF4_9CORY</name>
<dbReference type="EMBL" id="PDJF01000001">
    <property type="protein sequence ID" value="PFG28596.1"/>
    <property type="molecule type" value="Genomic_DNA"/>
</dbReference>
<dbReference type="STRING" id="1724.GCA_001044175_00978"/>
<feature type="transmembrane region" description="Helical" evidence="9">
    <location>
        <begin position="311"/>
        <end position="329"/>
    </location>
</feature>